<feature type="transmembrane region" description="Helical" evidence="6">
    <location>
        <begin position="373"/>
        <end position="399"/>
    </location>
</feature>
<evidence type="ECO:0000313" key="10">
    <source>
        <dbReference type="Proteomes" id="UP001319180"/>
    </source>
</evidence>
<dbReference type="GO" id="GO:0022857">
    <property type="term" value="F:transmembrane transporter activity"/>
    <property type="evidence" value="ECO:0007669"/>
    <property type="project" value="TreeGrafter"/>
</dbReference>
<name>A0AAP2GHQ4_9BACT</name>
<keyword evidence="2" id="KW-1003">Cell membrane</keyword>
<feature type="domain" description="ABC3 transporter permease C-terminal" evidence="7">
    <location>
        <begin position="285"/>
        <end position="394"/>
    </location>
</feature>
<keyword evidence="5 6" id="KW-0472">Membrane</keyword>
<dbReference type="GO" id="GO:0005886">
    <property type="term" value="C:plasma membrane"/>
    <property type="evidence" value="ECO:0007669"/>
    <property type="project" value="UniProtKB-SubCell"/>
</dbReference>
<evidence type="ECO:0000256" key="3">
    <source>
        <dbReference type="ARBA" id="ARBA00022692"/>
    </source>
</evidence>
<dbReference type="InterPro" id="IPR025857">
    <property type="entry name" value="MacB_PCD"/>
</dbReference>
<sequence length="786" mass="88115">MIKNYLLITFRNIFRNKLFSGVNILGLAFGICSTLLILLWVFDELQVDKFHAQSDRLYRVMENQKASDGRIYTWAATPGPMAPFIKDKYPEIELATRMTWGENLLFQYGDKSYFNEGIYVDQDFLQMFTFPLLAGDANTALKDKSSVVISRAMAESYFGSAQSALGKIFQVDAKKTYTVTGVLQDIPKSASMQFEYLLPFQVFFDVNKEWLDEWGNNNVRTYVLLTQGADATNFSGKLRDEIATHEAKTNVSLFIQSYGDAYLYGDFDNGIQSGGRIETVRIFLIVAAFVLVIACINFMNLSTAQATKRAKEVGLRKVIGAIPRQLFRQFMAESFFTVLLSAAIAVLLTFLLLPGFNTLTGKDVQLRAVDPTVWLIFAGIIVFTGFAAGSYPALVIAGFKPAQVLKGQLKSGNRAAAFRKSLVVVQFSLSIILIISTIVVFRQMSFMEDRNIGFDRQNLYSVWMEGDLSRKYETFRNELLALPGIESVTASSQSPINVGNSTYGVQWEGKNPDDKILFSNMNVDYDFIQSLKMEMAEGRAFDRSQVADSDNYVMNEAAAAKIGLQDLVGREITMWDQKGKVIGIVKNFNFGSLHAAVEPLIMRIDTSWMNCMLIRAEAGKTAEALQSTEKLWKEYLPQYPLRYKFLNHDWEEYYKSEAQRGKVFNVLSIVSIFISCLGLFGLSAFSAERRTKELGIRKAMGASTTGLVRLMGQEFSTLVVVAAVIGCPVGWFLMNKWLESYAYHIEVGYLVPVIAAAACFAVSVMTVAYHSLRAATKDPVQTLRHE</sequence>
<accession>A0AAP2GHQ4</accession>
<dbReference type="PANTHER" id="PTHR30572:SF18">
    <property type="entry name" value="ABC-TYPE MACROLIDE FAMILY EXPORT SYSTEM PERMEASE COMPONENT 2"/>
    <property type="match status" value="1"/>
</dbReference>
<feature type="transmembrane region" description="Helical" evidence="6">
    <location>
        <begin position="663"/>
        <end position="687"/>
    </location>
</feature>
<proteinExistence type="predicted"/>
<comment type="subcellular location">
    <subcellularLocation>
        <location evidence="1">Cell membrane</location>
        <topology evidence="1">Multi-pass membrane protein</topology>
    </subcellularLocation>
</comment>
<evidence type="ECO:0000313" key="9">
    <source>
        <dbReference type="EMBL" id="MBT1686243.1"/>
    </source>
</evidence>
<feature type="transmembrane region" description="Helical" evidence="6">
    <location>
        <begin position="715"/>
        <end position="734"/>
    </location>
</feature>
<feature type="domain" description="ABC3 transporter permease C-terminal" evidence="7">
    <location>
        <begin position="666"/>
        <end position="779"/>
    </location>
</feature>
<dbReference type="InterPro" id="IPR050250">
    <property type="entry name" value="Macrolide_Exporter_MacB"/>
</dbReference>
<dbReference type="RefSeq" id="WP_254089484.1">
    <property type="nucleotide sequence ID" value="NZ_JAHESC010000007.1"/>
</dbReference>
<feature type="transmembrane region" description="Helical" evidence="6">
    <location>
        <begin position="21"/>
        <end position="42"/>
    </location>
</feature>
<keyword evidence="10" id="KW-1185">Reference proteome</keyword>
<evidence type="ECO:0000259" key="8">
    <source>
        <dbReference type="Pfam" id="PF12704"/>
    </source>
</evidence>
<dbReference type="AlphaFoldDB" id="A0AAP2GHQ4"/>
<feature type="transmembrane region" description="Helical" evidence="6">
    <location>
        <begin position="282"/>
        <end position="301"/>
    </location>
</feature>
<evidence type="ECO:0000256" key="6">
    <source>
        <dbReference type="SAM" id="Phobius"/>
    </source>
</evidence>
<dbReference type="Pfam" id="PF02687">
    <property type="entry name" value="FtsX"/>
    <property type="match status" value="2"/>
</dbReference>
<dbReference type="Proteomes" id="UP001319180">
    <property type="component" value="Unassembled WGS sequence"/>
</dbReference>
<evidence type="ECO:0000256" key="5">
    <source>
        <dbReference type="ARBA" id="ARBA00023136"/>
    </source>
</evidence>
<reference evidence="9 10" key="1">
    <citation type="submission" date="2021-05" db="EMBL/GenBank/DDBJ databases">
        <title>A Polyphasic approach of four new species of the genus Ohtaekwangia: Ohtaekwangia histidinii sp. nov., Ohtaekwangia cretensis sp. nov., Ohtaekwangia indiensis sp. nov., Ohtaekwangia reichenbachii sp. nov. from diverse environment.</title>
        <authorList>
            <person name="Octaviana S."/>
        </authorList>
    </citation>
    <scope>NUCLEOTIDE SEQUENCE [LARGE SCALE GENOMIC DNA]</scope>
    <source>
        <strain evidence="9 10">PWU37</strain>
    </source>
</reference>
<feature type="transmembrane region" description="Helical" evidence="6">
    <location>
        <begin position="420"/>
        <end position="441"/>
    </location>
</feature>
<dbReference type="EMBL" id="JAHESC010000007">
    <property type="protein sequence ID" value="MBT1686243.1"/>
    <property type="molecule type" value="Genomic_DNA"/>
</dbReference>
<dbReference type="PANTHER" id="PTHR30572">
    <property type="entry name" value="MEMBRANE COMPONENT OF TRANSPORTER-RELATED"/>
    <property type="match status" value="1"/>
</dbReference>
<feature type="domain" description="MacB-like periplasmic core" evidence="8">
    <location>
        <begin position="20"/>
        <end position="239"/>
    </location>
</feature>
<dbReference type="Pfam" id="PF12704">
    <property type="entry name" value="MacB_PCD"/>
    <property type="match status" value="2"/>
</dbReference>
<gene>
    <name evidence="9" type="ORF">KK078_06730</name>
</gene>
<keyword evidence="4 6" id="KW-1133">Transmembrane helix</keyword>
<evidence type="ECO:0000259" key="7">
    <source>
        <dbReference type="Pfam" id="PF02687"/>
    </source>
</evidence>
<evidence type="ECO:0000256" key="1">
    <source>
        <dbReference type="ARBA" id="ARBA00004651"/>
    </source>
</evidence>
<feature type="domain" description="MacB-like periplasmic core" evidence="8">
    <location>
        <begin position="430"/>
        <end position="626"/>
    </location>
</feature>
<organism evidence="9 10">
    <name type="scientific">Dawidia soli</name>
    <dbReference type="NCBI Taxonomy" id="2782352"/>
    <lineage>
        <taxon>Bacteria</taxon>
        <taxon>Pseudomonadati</taxon>
        <taxon>Bacteroidota</taxon>
        <taxon>Cytophagia</taxon>
        <taxon>Cytophagales</taxon>
        <taxon>Chryseotaleaceae</taxon>
        <taxon>Dawidia</taxon>
    </lineage>
</organism>
<evidence type="ECO:0000256" key="2">
    <source>
        <dbReference type="ARBA" id="ARBA00022475"/>
    </source>
</evidence>
<evidence type="ECO:0000256" key="4">
    <source>
        <dbReference type="ARBA" id="ARBA00022989"/>
    </source>
</evidence>
<keyword evidence="3 6" id="KW-0812">Transmembrane</keyword>
<feature type="transmembrane region" description="Helical" evidence="6">
    <location>
        <begin position="749"/>
        <end position="769"/>
    </location>
</feature>
<protein>
    <submittedName>
        <fullName evidence="9">ABC transporter permease</fullName>
    </submittedName>
</protein>
<dbReference type="InterPro" id="IPR003838">
    <property type="entry name" value="ABC3_permease_C"/>
</dbReference>
<comment type="caution">
    <text evidence="9">The sequence shown here is derived from an EMBL/GenBank/DDBJ whole genome shotgun (WGS) entry which is preliminary data.</text>
</comment>
<feature type="transmembrane region" description="Helical" evidence="6">
    <location>
        <begin position="334"/>
        <end position="353"/>
    </location>
</feature>